<name>A0A3M6QW69_9BURK</name>
<proteinExistence type="predicted"/>
<evidence type="ECO:0000313" key="1">
    <source>
        <dbReference type="EMBL" id="RMX07266.1"/>
    </source>
</evidence>
<protein>
    <submittedName>
        <fullName evidence="1">Uncharacterized protein</fullName>
    </submittedName>
</protein>
<evidence type="ECO:0000313" key="2">
    <source>
        <dbReference type="Proteomes" id="UP000275180"/>
    </source>
</evidence>
<gene>
    <name evidence="1" type="ORF">EBQ34_14780</name>
</gene>
<accession>A0A3M6QW69</accession>
<dbReference type="Proteomes" id="UP000275180">
    <property type="component" value="Unassembled WGS sequence"/>
</dbReference>
<comment type="caution">
    <text evidence="1">The sequence shown here is derived from an EMBL/GenBank/DDBJ whole genome shotgun (WGS) entry which is preliminary data.</text>
</comment>
<dbReference type="RefSeq" id="WP_122246055.1">
    <property type="nucleotide sequence ID" value="NZ_RDQJ01000049.1"/>
</dbReference>
<reference evidence="1 2" key="1">
    <citation type="submission" date="2018-10" db="EMBL/GenBank/DDBJ databases">
        <title>Comamonadaceae CDC group NO-1 genome sequencing and assembly.</title>
        <authorList>
            <person name="Bernier A.-M."/>
            <person name="Bernard K."/>
        </authorList>
    </citation>
    <scope>NUCLEOTIDE SEQUENCE [LARGE SCALE GENOMIC DNA]</scope>
    <source>
        <strain evidence="1 2">NML180582</strain>
    </source>
</reference>
<sequence length="127" mass="13289">MGLELVLVGAQLAIHRLGVEMLHPALGLMDLRALLGGAEQGMGIERHGRWQIHAAGVVELLEAGIQRHPGIGLALAGHMARAAAWVVLDQRLDPDMLKAKGHIHPAAGEDDIGHAALAVQGKCSSVS</sequence>
<organism evidence="1 2">
    <name type="scientific">Vandammella animalimorsus</name>
    <dbReference type="NCBI Taxonomy" id="2029117"/>
    <lineage>
        <taxon>Bacteria</taxon>
        <taxon>Pseudomonadati</taxon>
        <taxon>Pseudomonadota</taxon>
        <taxon>Betaproteobacteria</taxon>
        <taxon>Burkholderiales</taxon>
        <taxon>Comamonadaceae</taxon>
        <taxon>Vandammella</taxon>
    </lineage>
</organism>
<dbReference type="AlphaFoldDB" id="A0A3M6QW69"/>
<dbReference type="EMBL" id="RDQJ01000049">
    <property type="protein sequence ID" value="RMX07266.1"/>
    <property type="molecule type" value="Genomic_DNA"/>
</dbReference>